<feature type="region of interest" description="Disordered" evidence="1">
    <location>
        <begin position="361"/>
        <end position="392"/>
    </location>
</feature>
<sequence length="478" mass="52503">MKSATQFAAAAALLAGVDAFWRMPCKTKTGVARIDPIVNPGEIAPHAHAIFGGSNFGMSSTSDVLLNSECTSCNVTKDKSAYWVPTLNFIHADGKVEIVPDVGGLLAYYLFERQDDEKMEAFPDGFQMLAGDARQRNFTLSFPDMPRSEWINHPEETTQQNLGLKALGFNCLNYAKQPPEPTVYRHFFPDKNYLDANCPQGVRAEIYFPSCWNGELDSPDHKSHVAYPDTINNGKCPDSHKRRIPQLLYEVIFDTNKFKGKEGQFVFSNGDPTGYGFHADFVMGWPVDLLQQLIDHPVCGGYGKNAGTGTLEDCPLFDNIKDEIRAQSCEFEMPKVLEADDCVNNLCGNVEVFAGPEYAPAHPGGGHGSPSGVYTPPPVSEQTNQPTLSYTTPRSAVGPISIYQVGQNQEAPEPTPAPQLHHAAVEGNGKVLSTSTYTSAGVVHEVVVVQEDVYVTVEVDAPSRKRHAHHMHQRHQHS</sequence>
<dbReference type="PANTHER" id="PTHR43662">
    <property type="match status" value="1"/>
</dbReference>
<protein>
    <recommendedName>
        <fullName evidence="3">DUF1996 domain-containing protein</fullName>
    </recommendedName>
</protein>
<organism evidence="4 5">
    <name type="scientific">Sporormia fimetaria CBS 119925</name>
    <dbReference type="NCBI Taxonomy" id="1340428"/>
    <lineage>
        <taxon>Eukaryota</taxon>
        <taxon>Fungi</taxon>
        <taxon>Dikarya</taxon>
        <taxon>Ascomycota</taxon>
        <taxon>Pezizomycotina</taxon>
        <taxon>Dothideomycetes</taxon>
        <taxon>Pleosporomycetidae</taxon>
        <taxon>Pleosporales</taxon>
        <taxon>Sporormiaceae</taxon>
        <taxon>Sporormia</taxon>
    </lineage>
</organism>
<gene>
    <name evidence="4" type="ORF">M011DRAFT_471558</name>
</gene>
<feature type="compositionally biased region" description="Polar residues" evidence="1">
    <location>
        <begin position="380"/>
        <end position="392"/>
    </location>
</feature>
<evidence type="ECO:0000259" key="3">
    <source>
        <dbReference type="Pfam" id="PF09362"/>
    </source>
</evidence>
<feature type="signal peptide" evidence="2">
    <location>
        <begin position="1"/>
        <end position="19"/>
    </location>
</feature>
<feature type="domain" description="DUF1996" evidence="3">
    <location>
        <begin position="35"/>
        <end position="285"/>
    </location>
</feature>
<accession>A0A6A6UY54</accession>
<evidence type="ECO:0000313" key="4">
    <source>
        <dbReference type="EMBL" id="KAF2743198.1"/>
    </source>
</evidence>
<keyword evidence="5" id="KW-1185">Reference proteome</keyword>
<dbReference type="PANTHER" id="PTHR43662:SF7">
    <property type="entry name" value="DUF1996 DOMAIN-CONTAINING PROTEIN"/>
    <property type="match status" value="1"/>
</dbReference>
<proteinExistence type="predicted"/>
<evidence type="ECO:0000256" key="1">
    <source>
        <dbReference type="SAM" id="MobiDB-lite"/>
    </source>
</evidence>
<dbReference type="AlphaFoldDB" id="A0A6A6UY54"/>
<name>A0A6A6UY54_9PLEO</name>
<feature type="chain" id="PRO_5025377628" description="DUF1996 domain-containing protein" evidence="2">
    <location>
        <begin position="20"/>
        <end position="478"/>
    </location>
</feature>
<dbReference type="Proteomes" id="UP000799440">
    <property type="component" value="Unassembled WGS sequence"/>
</dbReference>
<evidence type="ECO:0000256" key="2">
    <source>
        <dbReference type="SAM" id="SignalP"/>
    </source>
</evidence>
<dbReference type="Pfam" id="PF09362">
    <property type="entry name" value="DUF1996"/>
    <property type="match status" value="1"/>
</dbReference>
<evidence type="ECO:0000313" key="5">
    <source>
        <dbReference type="Proteomes" id="UP000799440"/>
    </source>
</evidence>
<dbReference type="OrthoDB" id="74764at2759"/>
<keyword evidence="2" id="KW-0732">Signal</keyword>
<reference evidence="4" key="1">
    <citation type="journal article" date="2020" name="Stud. Mycol.">
        <title>101 Dothideomycetes genomes: a test case for predicting lifestyles and emergence of pathogens.</title>
        <authorList>
            <person name="Haridas S."/>
            <person name="Albert R."/>
            <person name="Binder M."/>
            <person name="Bloem J."/>
            <person name="Labutti K."/>
            <person name="Salamov A."/>
            <person name="Andreopoulos B."/>
            <person name="Baker S."/>
            <person name="Barry K."/>
            <person name="Bills G."/>
            <person name="Bluhm B."/>
            <person name="Cannon C."/>
            <person name="Castanera R."/>
            <person name="Culley D."/>
            <person name="Daum C."/>
            <person name="Ezra D."/>
            <person name="Gonzalez J."/>
            <person name="Henrissat B."/>
            <person name="Kuo A."/>
            <person name="Liang C."/>
            <person name="Lipzen A."/>
            <person name="Lutzoni F."/>
            <person name="Magnuson J."/>
            <person name="Mondo S."/>
            <person name="Nolan M."/>
            <person name="Ohm R."/>
            <person name="Pangilinan J."/>
            <person name="Park H.-J."/>
            <person name="Ramirez L."/>
            <person name="Alfaro M."/>
            <person name="Sun H."/>
            <person name="Tritt A."/>
            <person name="Yoshinaga Y."/>
            <person name="Zwiers L.-H."/>
            <person name="Turgeon B."/>
            <person name="Goodwin S."/>
            <person name="Spatafora J."/>
            <person name="Crous P."/>
            <person name="Grigoriev I."/>
        </authorList>
    </citation>
    <scope>NUCLEOTIDE SEQUENCE</scope>
    <source>
        <strain evidence="4">CBS 119925</strain>
    </source>
</reference>
<dbReference type="EMBL" id="MU006599">
    <property type="protein sequence ID" value="KAF2743198.1"/>
    <property type="molecule type" value="Genomic_DNA"/>
</dbReference>
<dbReference type="InterPro" id="IPR018535">
    <property type="entry name" value="DUF1996"/>
</dbReference>